<keyword evidence="1" id="KW-1133">Transmembrane helix</keyword>
<proteinExistence type="predicted"/>
<dbReference type="EMBL" id="JABFOF010000005">
    <property type="protein sequence ID" value="KAG2397692.1"/>
    <property type="molecule type" value="Genomic_DNA"/>
</dbReference>
<protein>
    <submittedName>
        <fullName evidence="2">Uncharacterized protein</fullName>
    </submittedName>
</protein>
<sequence>MPSLERSFGKSFVVVHVIKELGEQDEASHKRNKTESTFWKSTTSEFVGKTEGKEEEQGASFTSCSYAKGSSVAQMIKQVQRLAIVIGSSKIQQLYLIFLVFALVNLTLLACFCSYPNYHLEICSRGKFT</sequence>
<gene>
    <name evidence="2" type="ORF">HKW66_Vig0140720</name>
</gene>
<evidence type="ECO:0000313" key="3">
    <source>
        <dbReference type="Proteomes" id="UP000743370"/>
    </source>
</evidence>
<dbReference type="Proteomes" id="UP000743370">
    <property type="component" value="Unassembled WGS sequence"/>
</dbReference>
<keyword evidence="1" id="KW-0812">Transmembrane</keyword>
<keyword evidence="1" id="KW-0472">Membrane</keyword>
<feature type="transmembrane region" description="Helical" evidence="1">
    <location>
        <begin position="94"/>
        <end position="118"/>
    </location>
</feature>
<organism evidence="2 3">
    <name type="scientific">Phaseolus angularis</name>
    <name type="common">Azuki bean</name>
    <name type="synonym">Vigna angularis</name>
    <dbReference type="NCBI Taxonomy" id="3914"/>
    <lineage>
        <taxon>Eukaryota</taxon>
        <taxon>Viridiplantae</taxon>
        <taxon>Streptophyta</taxon>
        <taxon>Embryophyta</taxon>
        <taxon>Tracheophyta</taxon>
        <taxon>Spermatophyta</taxon>
        <taxon>Magnoliopsida</taxon>
        <taxon>eudicotyledons</taxon>
        <taxon>Gunneridae</taxon>
        <taxon>Pentapetalae</taxon>
        <taxon>rosids</taxon>
        <taxon>fabids</taxon>
        <taxon>Fabales</taxon>
        <taxon>Fabaceae</taxon>
        <taxon>Papilionoideae</taxon>
        <taxon>50 kb inversion clade</taxon>
        <taxon>NPAAA clade</taxon>
        <taxon>indigoferoid/millettioid clade</taxon>
        <taxon>Phaseoleae</taxon>
        <taxon>Vigna</taxon>
    </lineage>
</organism>
<evidence type="ECO:0000256" key="1">
    <source>
        <dbReference type="SAM" id="Phobius"/>
    </source>
</evidence>
<comment type="caution">
    <text evidence="2">The sequence shown here is derived from an EMBL/GenBank/DDBJ whole genome shotgun (WGS) entry which is preliminary data.</text>
</comment>
<dbReference type="AlphaFoldDB" id="A0A8T0KFJ0"/>
<evidence type="ECO:0000313" key="2">
    <source>
        <dbReference type="EMBL" id="KAG2397692.1"/>
    </source>
</evidence>
<reference evidence="2 3" key="1">
    <citation type="submission" date="2020-05" db="EMBL/GenBank/DDBJ databases">
        <title>Vigna angularis (adzuki bean) Var. LongXiaoDou No. 4 denovo assembly.</title>
        <authorList>
            <person name="Xiang H."/>
        </authorList>
    </citation>
    <scope>NUCLEOTIDE SEQUENCE [LARGE SCALE GENOMIC DNA]</scope>
    <source>
        <tissue evidence="2">Leaf</tissue>
    </source>
</reference>
<accession>A0A8T0KFJ0</accession>
<name>A0A8T0KFJ0_PHAAN</name>